<comment type="caution">
    <text evidence="1">The sequence shown here is derived from an EMBL/GenBank/DDBJ whole genome shotgun (WGS) entry which is preliminary data.</text>
</comment>
<keyword evidence="2" id="KW-1185">Reference proteome</keyword>
<accession>A0AAV9JDM6</accession>
<gene>
    <name evidence="1" type="ORF">LTR36_005535</name>
</gene>
<evidence type="ECO:0000313" key="2">
    <source>
        <dbReference type="Proteomes" id="UP001324427"/>
    </source>
</evidence>
<evidence type="ECO:0000313" key="1">
    <source>
        <dbReference type="EMBL" id="KAK4543392.1"/>
    </source>
</evidence>
<organism evidence="1 2">
    <name type="scientific">Oleoguttula mirabilis</name>
    <dbReference type="NCBI Taxonomy" id="1507867"/>
    <lineage>
        <taxon>Eukaryota</taxon>
        <taxon>Fungi</taxon>
        <taxon>Dikarya</taxon>
        <taxon>Ascomycota</taxon>
        <taxon>Pezizomycotina</taxon>
        <taxon>Dothideomycetes</taxon>
        <taxon>Dothideomycetidae</taxon>
        <taxon>Mycosphaerellales</taxon>
        <taxon>Teratosphaeriaceae</taxon>
        <taxon>Oleoguttula</taxon>
    </lineage>
</organism>
<proteinExistence type="predicted"/>
<dbReference type="AlphaFoldDB" id="A0AAV9JDM6"/>
<evidence type="ECO:0008006" key="3">
    <source>
        <dbReference type="Google" id="ProtNLM"/>
    </source>
</evidence>
<sequence length="275" mass="29924">MDYNDLARYGWSQPFAPQTEEYDEDDDQGLFDAAQKFAVDTTGKDPVRSNLAVSWGHLRDSQPVVGGPRYPVTKGEYANAYNPKRGVIFARSIYGPRTGGLRQNPPVTGSAVVPLSQWSDVTYLEWNYLSLNLPSTRQGLRAIVQSDIGNANTNSLIAKTLSAAGTSLTNYSGRTFSIDVGAELNFFAALLATPNASGTAWLLLQHRAQLGWKQINYIQVYCVFCGDDDEETYMIIGIRAHPAAAAAGGAGGSRRYLDDDNDNELYAALPALLEA</sequence>
<reference evidence="1 2" key="1">
    <citation type="submission" date="2021-11" db="EMBL/GenBank/DDBJ databases">
        <title>Black yeast isolated from Biological Soil Crust.</title>
        <authorList>
            <person name="Kurbessoian T."/>
        </authorList>
    </citation>
    <scope>NUCLEOTIDE SEQUENCE [LARGE SCALE GENOMIC DNA]</scope>
    <source>
        <strain evidence="1 2">CCFEE 5522</strain>
    </source>
</reference>
<protein>
    <recommendedName>
        <fullName evidence="3">Capsid protein</fullName>
    </recommendedName>
</protein>
<dbReference type="Proteomes" id="UP001324427">
    <property type="component" value="Unassembled WGS sequence"/>
</dbReference>
<dbReference type="EMBL" id="JAVFHQ010000032">
    <property type="protein sequence ID" value="KAK4543392.1"/>
    <property type="molecule type" value="Genomic_DNA"/>
</dbReference>
<name>A0AAV9JDM6_9PEZI</name>